<dbReference type="Gene3D" id="3.30.450.40">
    <property type="match status" value="1"/>
</dbReference>
<proteinExistence type="predicted"/>
<dbReference type="EMBL" id="JAAGME010000921">
    <property type="protein sequence ID" value="NEB69824.1"/>
    <property type="molecule type" value="Genomic_DNA"/>
</dbReference>
<dbReference type="CDD" id="cd06464">
    <property type="entry name" value="ACD_sHsps-like"/>
    <property type="match status" value="1"/>
</dbReference>
<reference evidence="1 2" key="1">
    <citation type="submission" date="2020-01" db="EMBL/GenBank/DDBJ databases">
        <title>Insect and environment-associated Actinomycetes.</title>
        <authorList>
            <person name="Currrie C."/>
            <person name="Chevrette M."/>
            <person name="Carlson C."/>
            <person name="Stubbendieck R."/>
            <person name="Wendt-Pienkowski E."/>
        </authorList>
    </citation>
    <scope>NUCLEOTIDE SEQUENCE [LARGE SCALE GENOMIC DNA]</scope>
    <source>
        <strain evidence="1 2">SID14438</strain>
    </source>
</reference>
<protein>
    <submittedName>
        <fullName evidence="1">GAF domain-containing protein</fullName>
    </submittedName>
</protein>
<organism evidence="1 2">
    <name type="scientific">Streptomyces microflavus</name>
    <name type="common">Streptomyces lipmanii</name>
    <dbReference type="NCBI Taxonomy" id="1919"/>
    <lineage>
        <taxon>Bacteria</taxon>
        <taxon>Bacillati</taxon>
        <taxon>Actinomycetota</taxon>
        <taxon>Actinomycetes</taxon>
        <taxon>Kitasatosporales</taxon>
        <taxon>Streptomycetaceae</taxon>
        <taxon>Streptomyces</taxon>
    </lineage>
</organism>
<comment type="caution">
    <text evidence="1">The sequence shown here is derived from an EMBL/GenBank/DDBJ whole genome shotgun (WGS) entry which is preliminary data.</text>
</comment>
<feature type="non-terminal residue" evidence="1">
    <location>
        <position position="1"/>
    </location>
</feature>
<dbReference type="InterPro" id="IPR029016">
    <property type="entry name" value="GAF-like_dom_sf"/>
</dbReference>
<feature type="non-terminal residue" evidence="1">
    <location>
        <position position="96"/>
    </location>
</feature>
<gene>
    <name evidence="1" type="ORF">G3I39_22630</name>
</gene>
<evidence type="ECO:0000313" key="1">
    <source>
        <dbReference type="EMBL" id="NEB69824.1"/>
    </source>
</evidence>
<evidence type="ECO:0000313" key="2">
    <source>
        <dbReference type="Proteomes" id="UP000471648"/>
    </source>
</evidence>
<name>A0A6N9VAC9_STRMI</name>
<sequence>MPGFSPDGLAVFGVEGDKLTVVGHHGQSSGDEEPFLDMDLETSYPAADVIRTGLAVYLSSPGEYREHYPLTWPLASRFDRQSWAFLPLVAGGRTIG</sequence>
<dbReference type="Proteomes" id="UP000471648">
    <property type="component" value="Unassembled WGS sequence"/>
</dbReference>
<dbReference type="AlphaFoldDB" id="A0A6N9VAC9"/>
<accession>A0A6N9VAC9</accession>
<dbReference type="SUPFAM" id="SSF55781">
    <property type="entry name" value="GAF domain-like"/>
    <property type="match status" value="1"/>
</dbReference>